<keyword evidence="5 9" id="KW-0560">Oxidoreductase</keyword>
<keyword evidence="6 8" id="KW-0408">Iron</keyword>
<evidence type="ECO:0000256" key="3">
    <source>
        <dbReference type="ARBA" id="ARBA00022617"/>
    </source>
</evidence>
<dbReference type="GO" id="GO:0004497">
    <property type="term" value="F:monooxygenase activity"/>
    <property type="evidence" value="ECO:0007669"/>
    <property type="project" value="UniProtKB-KW"/>
</dbReference>
<evidence type="ECO:0000256" key="5">
    <source>
        <dbReference type="ARBA" id="ARBA00023002"/>
    </source>
</evidence>
<evidence type="ECO:0000256" key="9">
    <source>
        <dbReference type="RuleBase" id="RU000461"/>
    </source>
</evidence>
<comment type="similarity">
    <text evidence="2 9">Belongs to the cytochrome P450 family.</text>
</comment>
<organism evidence="10 11">
    <name type="scientific">Neoarthrinium moseri</name>
    <dbReference type="NCBI Taxonomy" id="1658444"/>
    <lineage>
        <taxon>Eukaryota</taxon>
        <taxon>Fungi</taxon>
        <taxon>Dikarya</taxon>
        <taxon>Ascomycota</taxon>
        <taxon>Pezizomycotina</taxon>
        <taxon>Sordariomycetes</taxon>
        <taxon>Xylariomycetidae</taxon>
        <taxon>Amphisphaeriales</taxon>
        <taxon>Apiosporaceae</taxon>
        <taxon>Neoarthrinium</taxon>
    </lineage>
</organism>
<dbReference type="InterPro" id="IPR002403">
    <property type="entry name" value="Cyt_P450_E_grp-IV"/>
</dbReference>
<dbReference type="InterPro" id="IPR036396">
    <property type="entry name" value="Cyt_P450_sf"/>
</dbReference>
<keyword evidence="11" id="KW-1185">Reference proteome</keyword>
<name>A0A9Q0AQJ3_9PEZI</name>
<dbReference type="GO" id="GO:0005506">
    <property type="term" value="F:iron ion binding"/>
    <property type="evidence" value="ECO:0007669"/>
    <property type="project" value="InterPro"/>
</dbReference>
<dbReference type="PRINTS" id="PR00465">
    <property type="entry name" value="EP450IV"/>
</dbReference>
<dbReference type="Proteomes" id="UP000829685">
    <property type="component" value="Unassembled WGS sequence"/>
</dbReference>
<dbReference type="Pfam" id="PF00067">
    <property type="entry name" value="p450"/>
    <property type="match status" value="1"/>
</dbReference>
<dbReference type="InterPro" id="IPR017972">
    <property type="entry name" value="Cyt_P450_CS"/>
</dbReference>
<keyword evidence="7 9" id="KW-0503">Monooxygenase</keyword>
<comment type="caution">
    <text evidence="10">The sequence shown here is derived from an EMBL/GenBank/DDBJ whole genome shotgun (WGS) entry which is preliminary data.</text>
</comment>
<feature type="binding site" description="axial binding residue" evidence="8">
    <location>
        <position position="369"/>
    </location>
    <ligand>
        <name>heme</name>
        <dbReference type="ChEBI" id="CHEBI:30413"/>
    </ligand>
    <ligandPart>
        <name>Fe</name>
        <dbReference type="ChEBI" id="CHEBI:18248"/>
    </ligandPart>
</feature>
<dbReference type="GO" id="GO:0016705">
    <property type="term" value="F:oxidoreductase activity, acting on paired donors, with incorporation or reduction of molecular oxygen"/>
    <property type="evidence" value="ECO:0007669"/>
    <property type="project" value="InterPro"/>
</dbReference>
<evidence type="ECO:0000256" key="8">
    <source>
        <dbReference type="PIRSR" id="PIRSR602403-1"/>
    </source>
</evidence>
<keyword evidence="4 8" id="KW-0479">Metal-binding</keyword>
<keyword evidence="3 8" id="KW-0349">Heme</keyword>
<evidence type="ECO:0008006" key="12">
    <source>
        <dbReference type="Google" id="ProtNLM"/>
    </source>
</evidence>
<evidence type="ECO:0000256" key="6">
    <source>
        <dbReference type="ARBA" id="ARBA00023004"/>
    </source>
</evidence>
<dbReference type="Gene3D" id="1.10.630.10">
    <property type="entry name" value="Cytochrome P450"/>
    <property type="match status" value="1"/>
</dbReference>
<accession>A0A9Q0AQJ3</accession>
<proteinExistence type="inferred from homology"/>
<dbReference type="PROSITE" id="PS00086">
    <property type="entry name" value="CYTOCHROME_P450"/>
    <property type="match status" value="1"/>
</dbReference>
<evidence type="ECO:0000313" key="10">
    <source>
        <dbReference type="EMBL" id="KAI1873597.1"/>
    </source>
</evidence>
<dbReference type="PANTHER" id="PTHR46206:SF1">
    <property type="entry name" value="P450, PUTATIVE (EUROFUNG)-RELATED"/>
    <property type="match status" value="1"/>
</dbReference>
<evidence type="ECO:0000256" key="4">
    <source>
        <dbReference type="ARBA" id="ARBA00022723"/>
    </source>
</evidence>
<reference evidence="10" key="1">
    <citation type="submission" date="2021-03" db="EMBL/GenBank/DDBJ databases">
        <title>Revisited historic fungal species revealed as producer of novel bioactive compounds through whole genome sequencing and comparative genomics.</title>
        <authorList>
            <person name="Vignolle G.A."/>
            <person name="Hochenegger N."/>
            <person name="Mach R.L."/>
            <person name="Mach-Aigner A.R."/>
            <person name="Javad Rahimi M."/>
            <person name="Salim K.A."/>
            <person name="Chan C.M."/>
            <person name="Lim L.B.L."/>
            <person name="Cai F."/>
            <person name="Druzhinina I.S."/>
            <person name="U'Ren J.M."/>
            <person name="Derntl C."/>
        </authorList>
    </citation>
    <scope>NUCLEOTIDE SEQUENCE</scope>
    <source>
        <strain evidence="10">TUCIM 5799</strain>
    </source>
</reference>
<dbReference type="CDD" id="cd11041">
    <property type="entry name" value="CYP503A1-like"/>
    <property type="match status" value="1"/>
</dbReference>
<gene>
    <name evidence="10" type="ORF">JX265_005219</name>
</gene>
<dbReference type="GO" id="GO:0020037">
    <property type="term" value="F:heme binding"/>
    <property type="evidence" value="ECO:0007669"/>
    <property type="project" value="InterPro"/>
</dbReference>
<evidence type="ECO:0000256" key="1">
    <source>
        <dbReference type="ARBA" id="ARBA00001971"/>
    </source>
</evidence>
<comment type="cofactor">
    <cofactor evidence="1 8">
        <name>heme</name>
        <dbReference type="ChEBI" id="CHEBI:30413"/>
    </cofactor>
</comment>
<dbReference type="InterPro" id="IPR001128">
    <property type="entry name" value="Cyt_P450"/>
</dbReference>
<dbReference type="SUPFAM" id="SSF48264">
    <property type="entry name" value="Cytochrome P450"/>
    <property type="match status" value="1"/>
</dbReference>
<sequence length="424" mass="47538">MPDGPDYVVPKEELARYLAHEDVLDLSPVLFDNFQPDHCFVYPIHKNQYHPPLMRKLARDVFGMVEDMMEEVQHQGTAVLGMETSWTQRSVFVSIERLTAGAASAMVVGKELDNLIRWGNAMFLAGTITRVFPGLLRPIVGFLAIFPSRYYFSKFAACLQPKMNEKLVELQKAREAGGETDAAAANVLEGHLIEALSRNDPRELHLGLLAYRIIFFSTSAFQTMSAAATHLMFDLYSADPSLGVVETLRSEIEAALRLTDGRWTAQALSAMPRLESTIRESMRLSAFSTRGCSRKVISRNGYTTSKGEYIPYGGTVSIPQWSIHHDDTVYEEALSFRPFRFYDEKENTCVSLATTSENFLSFGHGKRVCPGRLYAAVTLKLVLAFVVMNYDVMPLVERPTGHWLGTNHGPPLKATLTVRRRITV</sequence>
<evidence type="ECO:0000256" key="2">
    <source>
        <dbReference type="ARBA" id="ARBA00010617"/>
    </source>
</evidence>
<evidence type="ECO:0000313" key="11">
    <source>
        <dbReference type="Proteomes" id="UP000829685"/>
    </source>
</evidence>
<protein>
    <recommendedName>
        <fullName evidence="12">Cytochrome P450</fullName>
    </recommendedName>
</protein>
<dbReference type="AlphaFoldDB" id="A0A9Q0AQJ3"/>
<dbReference type="EMBL" id="JAFIMR010000010">
    <property type="protein sequence ID" value="KAI1873597.1"/>
    <property type="molecule type" value="Genomic_DNA"/>
</dbReference>
<dbReference type="PANTHER" id="PTHR46206">
    <property type="entry name" value="CYTOCHROME P450"/>
    <property type="match status" value="1"/>
</dbReference>
<evidence type="ECO:0000256" key="7">
    <source>
        <dbReference type="ARBA" id="ARBA00023033"/>
    </source>
</evidence>